<evidence type="ECO:0000313" key="2">
    <source>
        <dbReference type="Proteomes" id="UP000286997"/>
    </source>
</evidence>
<protein>
    <submittedName>
        <fullName evidence="1">Uncharacterized protein</fullName>
    </submittedName>
</protein>
<reference evidence="1 2" key="1">
    <citation type="submission" date="2019-01" db="EMBL/GenBank/DDBJ databases">
        <authorList>
            <person name="Chen W.-M."/>
        </authorList>
    </citation>
    <scope>NUCLEOTIDE SEQUENCE [LARGE SCALE GENOMIC DNA]</scope>
    <source>
        <strain evidence="1 2">TER-1</strain>
    </source>
</reference>
<organism evidence="1 2">
    <name type="scientific">Methylobacterium oryzihabitans</name>
    <dbReference type="NCBI Taxonomy" id="2499852"/>
    <lineage>
        <taxon>Bacteria</taxon>
        <taxon>Pseudomonadati</taxon>
        <taxon>Pseudomonadota</taxon>
        <taxon>Alphaproteobacteria</taxon>
        <taxon>Hyphomicrobiales</taxon>
        <taxon>Methylobacteriaceae</taxon>
        <taxon>Methylobacterium</taxon>
    </lineage>
</organism>
<dbReference type="EMBL" id="SACP01000015">
    <property type="protein sequence ID" value="RVU16686.1"/>
    <property type="molecule type" value="Genomic_DNA"/>
</dbReference>
<evidence type="ECO:0000313" key="1">
    <source>
        <dbReference type="EMBL" id="RVU16686.1"/>
    </source>
</evidence>
<comment type="caution">
    <text evidence="1">The sequence shown here is derived from an EMBL/GenBank/DDBJ whole genome shotgun (WGS) entry which is preliminary data.</text>
</comment>
<keyword evidence="2" id="KW-1185">Reference proteome</keyword>
<accession>A0A437P398</accession>
<gene>
    <name evidence="1" type="ORF">EOE48_16575</name>
</gene>
<proteinExistence type="predicted"/>
<sequence length="69" mass="6562">AGRAATFAAASAADARTAADAAEAAALFSPAAWAGAVAILDEALGIGEAAPAVPVDLARERMAAARAAV</sequence>
<dbReference type="Proteomes" id="UP000286997">
    <property type="component" value="Unassembled WGS sequence"/>
</dbReference>
<name>A0A437P398_9HYPH</name>
<dbReference type="AlphaFoldDB" id="A0A437P398"/>
<feature type="non-terminal residue" evidence="1">
    <location>
        <position position="1"/>
    </location>
</feature>